<keyword evidence="2" id="KW-0812">Transmembrane</keyword>
<feature type="transmembrane region" description="Helical" evidence="2">
    <location>
        <begin position="124"/>
        <end position="145"/>
    </location>
</feature>
<sequence length="211" mass="23341">MKPLKVISDLLPIPSYSVIIICFFFPFFLVKCGSTTLVSVKGTDLITGISKEKMNKQMKETLKKDSPFGSFGNDNSTDESGYTPMDKSDNSKGNIPPNPFIIIPLLSAVSGIIVHAIRSIKKKYIYHLVISAIALICLSIFYWTFQSQMNGLGDYKVGFGDDLSITLGFGGAFYICSLLFAILLLFHCVFAYFLRNNPEAIYGPQKPGTTF</sequence>
<evidence type="ECO:0000256" key="1">
    <source>
        <dbReference type="SAM" id="MobiDB-lite"/>
    </source>
</evidence>
<dbReference type="Proteomes" id="UP000028933">
    <property type="component" value="Chromosome"/>
</dbReference>
<keyword evidence="2" id="KW-1133">Transmembrane helix</keyword>
<proteinExistence type="predicted"/>
<dbReference type="EMBL" id="CP007547">
    <property type="protein sequence ID" value="AIL46879.1"/>
    <property type="molecule type" value="Genomic_DNA"/>
</dbReference>
<evidence type="ECO:0000313" key="4">
    <source>
        <dbReference type="Proteomes" id="UP000028933"/>
    </source>
</evidence>
<dbReference type="AlphaFoldDB" id="A0A077EKV4"/>
<keyword evidence="2" id="KW-0472">Membrane</keyword>
<accession>A0A077EKV4</accession>
<evidence type="ECO:0000313" key="3">
    <source>
        <dbReference type="EMBL" id="AIL46879.1"/>
    </source>
</evidence>
<dbReference type="eggNOG" id="ENOG5034057">
    <property type="taxonomic scope" value="Bacteria"/>
</dbReference>
<reference evidence="3" key="1">
    <citation type="journal article" date="2013" name="Lancet">
        <title>First case of E anophelis outbreak in an intensive-care unit.</title>
        <authorList>
            <person name="Teo J."/>
            <person name="Tan S.Y."/>
            <person name="Tay M."/>
            <person name="Ding Y."/>
            <person name="Kjelleberg S."/>
            <person name="Givskov M."/>
            <person name="Lin R.T."/>
            <person name="Yang L."/>
        </authorList>
    </citation>
    <scope>NUCLEOTIDE SEQUENCE [LARGE SCALE GENOMIC DNA]</scope>
    <source>
        <strain evidence="3">NUHP1</strain>
    </source>
</reference>
<dbReference type="HOGENOM" id="CLU_1472725_0_0_10"/>
<feature type="transmembrane region" description="Helical" evidence="2">
    <location>
        <begin position="12"/>
        <end position="30"/>
    </location>
</feature>
<organism evidence="3 4">
    <name type="scientific">Elizabethkingia anophelis NUHP1</name>
    <dbReference type="NCBI Taxonomy" id="1338011"/>
    <lineage>
        <taxon>Bacteria</taxon>
        <taxon>Pseudomonadati</taxon>
        <taxon>Bacteroidota</taxon>
        <taxon>Flavobacteriia</taxon>
        <taxon>Flavobacteriales</taxon>
        <taxon>Weeksellaceae</taxon>
        <taxon>Elizabethkingia</taxon>
    </lineage>
</organism>
<dbReference type="STRING" id="1338011.BD94_3104"/>
<evidence type="ECO:0000256" key="2">
    <source>
        <dbReference type="SAM" id="Phobius"/>
    </source>
</evidence>
<protein>
    <submittedName>
        <fullName evidence="3">Uncharacterized protein</fullName>
    </submittedName>
</protein>
<dbReference type="RefSeq" id="WP_024566139.1">
    <property type="nucleotide sequence ID" value="NZ_CP007547.1"/>
</dbReference>
<reference evidence="3" key="2">
    <citation type="journal article" date="2015" name="Genome Biol. Evol.">
        <title>Complete Genome Sequence and Transcriptomic Analysis of the Novel Pathogen Elizabethkingia anophelis in Response to Oxidative Stress.</title>
        <authorList>
            <person name="Li Y."/>
            <person name="Liu Y."/>
            <person name="Chew S.C."/>
            <person name="Tay M."/>
            <person name="Salido M.M."/>
            <person name="Teo J."/>
            <person name="Lauro F.M."/>
            <person name="Givskov M."/>
            <person name="Yang L."/>
        </authorList>
    </citation>
    <scope>NUCLEOTIDE SEQUENCE</scope>
    <source>
        <strain evidence="3">NUHP1</strain>
    </source>
</reference>
<dbReference type="KEGG" id="eao:BD94_3104"/>
<name>A0A077EKV4_9FLAO</name>
<feature type="transmembrane region" description="Helical" evidence="2">
    <location>
        <begin position="165"/>
        <end position="194"/>
    </location>
</feature>
<feature type="transmembrane region" description="Helical" evidence="2">
    <location>
        <begin position="100"/>
        <end position="117"/>
    </location>
</feature>
<feature type="region of interest" description="Disordered" evidence="1">
    <location>
        <begin position="63"/>
        <end position="90"/>
    </location>
</feature>
<gene>
    <name evidence="3" type="ORF">BD94_3104</name>
</gene>